<proteinExistence type="inferred from homology"/>
<feature type="compositionally biased region" description="Acidic residues" evidence="12">
    <location>
        <begin position="54"/>
        <end position="72"/>
    </location>
</feature>
<evidence type="ECO:0000256" key="1">
    <source>
        <dbReference type="ARBA" id="ARBA00004123"/>
    </source>
</evidence>
<keyword evidence="11" id="KW-0539">Nucleus</keyword>
<evidence type="ECO:0000256" key="11">
    <source>
        <dbReference type="ARBA" id="ARBA00023242"/>
    </source>
</evidence>
<dbReference type="Pfam" id="PF07496">
    <property type="entry name" value="zf-CW"/>
    <property type="match status" value="1"/>
</dbReference>
<feature type="region of interest" description="Disordered" evidence="12">
    <location>
        <begin position="1422"/>
        <end position="1617"/>
    </location>
</feature>
<dbReference type="PROSITE" id="PS51050">
    <property type="entry name" value="ZF_CW"/>
    <property type="match status" value="1"/>
</dbReference>
<keyword evidence="17" id="KW-1185">Reference proteome</keyword>
<evidence type="ECO:0000256" key="9">
    <source>
        <dbReference type="ARBA" id="ARBA00022840"/>
    </source>
</evidence>
<dbReference type="GO" id="GO:0005524">
    <property type="term" value="F:ATP binding"/>
    <property type="evidence" value="ECO:0007669"/>
    <property type="project" value="UniProtKB-KW"/>
</dbReference>
<feature type="region of interest" description="Disordered" evidence="12">
    <location>
        <begin position="1"/>
        <end position="72"/>
    </location>
</feature>
<dbReference type="PROSITE" id="PS51194">
    <property type="entry name" value="HELICASE_CTER"/>
    <property type="match status" value="1"/>
</dbReference>
<feature type="domain" description="Helicase ATP-binding" evidence="14">
    <location>
        <begin position="679"/>
        <end position="891"/>
    </location>
</feature>
<dbReference type="SMART" id="SM00490">
    <property type="entry name" value="HELICc"/>
    <property type="match status" value="1"/>
</dbReference>
<dbReference type="GO" id="GO:0003677">
    <property type="term" value="F:DNA binding"/>
    <property type="evidence" value="ECO:0007669"/>
    <property type="project" value="UniProtKB-KW"/>
</dbReference>
<dbReference type="InterPro" id="IPR049730">
    <property type="entry name" value="SNF2/RAD54-like_C"/>
</dbReference>
<keyword evidence="8" id="KW-0862">Zinc</keyword>
<keyword evidence="10" id="KW-0238">DNA-binding</keyword>
<feature type="compositionally biased region" description="Acidic residues" evidence="12">
    <location>
        <begin position="7"/>
        <end position="20"/>
    </location>
</feature>
<dbReference type="Pfam" id="PF00176">
    <property type="entry name" value="SNF2-rel_dom"/>
    <property type="match status" value="1"/>
</dbReference>
<keyword evidence="6" id="KW-0378">Hydrolase</keyword>
<comment type="similarity">
    <text evidence="2">Belongs to the SNF2/RAD54 helicase family.</text>
</comment>
<dbReference type="InterPro" id="IPR011011">
    <property type="entry name" value="Znf_FYVE_PHD"/>
</dbReference>
<keyword evidence="5" id="KW-0863">Zinc-finger</keyword>
<dbReference type="Gene3D" id="3.40.50.300">
    <property type="entry name" value="P-loop containing nucleotide triphosphate hydrolases"/>
    <property type="match status" value="1"/>
</dbReference>
<evidence type="ECO:0000259" key="13">
    <source>
        <dbReference type="PROSITE" id="PS51050"/>
    </source>
</evidence>
<comment type="subcellular location">
    <subcellularLocation>
        <location evidence="1">Nucleus</location>
    </subcellularLocation>
</comment>
<dbReference type="InterPro" id="IPR013083">
    <property type="entry name" value="Znf_RING/FYVE/PHD"/>
</dbReference>
<dbReference type="Pfam" id="PF00271">
    <property type="entry name" value="Helicase_C"/>
    <property type="match status" value="1"/>
</dbReference>
<evidence type="ECO:0000256" key="3">
    <source>
        <dbReference type="ARBA" id="ARBA00022723"/>
    </source>
</evidence>
<keyword evidence="4" id="KW-0547">Nucleotide-binding</keyword>
<dbReference type="SMART" id="SM00487">
    <property type="entry name" value="DEXDc"/>
    <property type="match status" value="1"/>
</dbReference>
<evidence type="ECO:0000259" key="14">
    <source>
        <dbReference type="PROSITE" id="PS51192"/>
    </source>
</evidence>
<dbReference type="GO" id="GO:0016787">
    <property type="term" value="F:hydrolase activity"/>
    <property type="evidence" value="ECO:0007669"/>
    <property type="project" value="UniProtKB-KW"/>
</dbReference>
<dbReference type="PANTHER" id="PTHR45797">
    <property type="entry name" value="RAD54-LIKE"/>
    <property type="match status" value="1"/>
</dbReference>
<dbReference type="InterPro" id="IPR014001">
    <property type="entry name" value="Helicase_ATP-bd"/>
</dbReference>
<protein>
    <recommendedName>
        <fullName evidence="18">Transcriptional regulator ATRX</fullName>
    </recommendedName>
</protein>
<feature type="compositionally biased region" description="Basic and acidic residues" evidence="12">
    <location>
        <begin position="1436"/>
        <end position="1445"/>
    </location>
</feature>
<feature type="compositionally biased region" description="Polar residues" evidence="12">
    <location>
        <begin position="1508"/>
        <end position="1520"/>
    </location>
</feature>
<evidence type="ECO:0000256" key="8">
    <source>
        <dbReference type="ARBA" id="ARBA00022833"/>
    </source>
</evidence>
<dbReference type="Gene3D" id="3.30.40.100">
    <property type="match status" value="1"/>
</dbReference>
<feature type="domain" description="Helicase C-terminal" evidence="15">
    <location>
        <begin position="1100"/>
        <end position="1271"/>
    </location>
</feature>
<dbReference type="PANTHER" id="PTHR45797:SF1">
    <property type="entry name" value="HELICASE ARIP4"/>
    <property type="match status" value="1"/>
</dbReference>
<keyword evidence="3" id="KW-0479">Metal-binding</keyword>
<dbReference type="InterPro" id="IPR044574">
    <property type="entry name" value="ARIP4-like"/>
</dbReference>
<feature type="compositionally biased region" description="Polar residues" evidence="12">
    <location>
        <begin position="1562"/>
        <end position="1574"/>
    </location>
</feature>
<dbReference type="InterPro" id="IPR000330">
    <property type="entry name" value="SNF2_N"/>
</dbReference>
<dbReference type="Gene3D" id="3.30.40.10">
    <property type="entry name" value="Zinc/RING finger domain, C3HC4 (zinc finger)"/>
    <property type="match status" value="1"/>
</dbReference>
<dbReference type="PROSITE" id="PS51192">
    <property type="entry name" value="HELICASE_ATP_BIND_1"/>
    <property type="match status" value="1"/>
</dbReference>
<evidence type="ECO:0008006" key="18">
    <source>
        <dbReference type="Google" id="ProtNLM"/>
    </source>
</evidence>
<gene>
    <name evidence="16" type="ORF">HJC23_013179</name>
</gene>
<evidence type="ECO:0000256" key="12">
    <source>
        <dbReference type="SAM" id="MobiDB-lite"/>
    </source>
</evidence>
<dbReference type="EMBL" id="JABMIG020000025">
    <property type="protein sequence ID" value="KAL3801674.1"/>
    <property type="molecule type" value="Genomic_DNA"/>
</dbReference>
<evidence type="ECO:0000256" key="5">
    <source>
        <dbReference type="ARBA" id="ARBA00022771"/>
    </source>
</evidence>
<evidence type="ECO:0000256" key="6">
    <source>
        <dbReference type="ARBA" id="ARBA00022801"/>
    </source>
</evidence>
<feature type="domain" description="CW-type" evidence="13">
    <location>
        <begin position="1282"/>
        <end position="1338"/>
    </location>
</feature>
<name>A0ABD3QNW5_9STRA</name>
<evidence type="ECO:0000256" key="2">
    <source>
        <dbReference type="ARBA" id="ARBA00007025"/>
    </source>
</evidence>
<keyword evidence="7" id="KW-0347">Helicase</keyword>
<dbReference type="GO" id="GO:0005634">
    <property type="term" value="C:nucleus"/>
    <property type="evidence" value="ECO:0007669"/>
    <property type="project" value="UniProtKB-SubCell"/>
</dbReference>
<feature type="compositionally biased region" description="Polar residues" evidence="12">
    <location>
        <begin position="1475"/>
        <end position="1497"/>
    </location>
</feature>
<comment type="caution">
    <text evidence="16">The sequence shown here is derived from an EMBL/GenBank/DDBJ whole genome shotgun (WGS) entry which is preliminary data.</text>
</comment>
<feature type="compositionally biased region" description="Basic and acidic residues" evidence="12">
    <location>
        <begin position="266"/>
        <end position="284"/>
    </location>
</feature>
<feature type="region of interest" description="Disordered" evidence="12">
    <location>
        <begin position="259"/>
        <end position="293"/>
    </location>
</feature>
<feature type="compositionally biased region" description="Basic and acidic residues" evidence="12">
    <location>
        <begin position="1540"/>
        <end position="1554"/>
    </location>
</feature>
<accession>A0ABD3QNW5</accession>
<dbReference type="Proteomes" id="UP001516023">
    <property type="component" value="Unassembled WGS sequence"/>
</dbReference>
<evidence type="ECO:0000256" key="7">
    <source>
        <dbReference type="ARBA" id="ARBA00022806"/>
    </source>
</evidence>
<feature type="compositionally biased region" description="Acidic residues" evidence="12">
    <location>
        <begin position="140"/>
        <end position="156"/>
    </location>
</feature>
<evidence type="ECO:0000256" key="4">
    <source>
        <dbReference type="ARBA" id="ARBA00022741"/>
    </source>
</evidence>
<dbReference type="GO" id="GO:0004386">
    <property type="term" value="F:helicase activity"/>
    <property type="evidence" value="ECO:0007669"/>
    <property type="project" value="UniProtKB-KW"/>
</dbReference>
<dbReference type="Gene3D" id="3.40.50.10810">
    <property type="entry name" value="Tandem AAA-ATPase domain"/>
    <property type="match status" value="1"/>
</dbReference>
<feature type="compositionally biased region" description="Basic and acidic residues" evidence="12">
    <location>
        <begin position="1454"/>
        <end position="1465"/>
    </location>
</feature>
<evidence type="ECO:0000259" key="15">
    <source>
        <dbReference type="PROSITE" id="PS51194"/>
    </source>
</evidence>
<dbReference type="InterPro" id="IPR001650">
    <property type="entry name" value="Helicase_C-like"/>
</dbReference>
<evidence type="ECO:0000313" key="17">
    <source>
        <dbReference type="Proteomes" id="UP001516023"/>
    </source>
</evidence>
<evidence type="ECO:0000313" key="16">
    <source>
        <dbReference type="EMBL" id="KAL3801674.1"/>
    </source>
</evidence>
<feature type="region of interest" description="Disordered" evidence="12">
    <location>
        <begin position="404"/>
        <end position="428"/>
    </location>
</feature>
<reference evidence="16 17" key="1">
    <citation type="journal article" date="2020" name="G3 (Bethesda)">
        <title>Improved Reference Genome for Cyclotella cryptica CCMP332, a Model for Cell Wall Morphogenesis, Salinity Adaptation, and Lipid Production in Diatoms (Bacillariophyta).</title>
        <authorList>
            <person name="Roberts W.R."/>
            <person name="Downey K.M."/>
            <person name="Ruck E.C."/>
            <person name="Traller J.C."/>
            <person name="Alverson A.J."/>
        </authorList>
    </citation>
    <scope>NUCLEOTIDE SEQUENCE [LARGE SCALE GENOMIC DNA]</scope>
    <source>
        <strain evidence="16 17">CCMP332</strain>
    </source>
</reference>
<dbReference type="SUPFAM" id="SSF52540">
    <property type="entry name" value="P-loop containing nucleoside triphosphate hydrolases"/>
    <property type="match status" value="2"/>
</dbReference>
<dbReference type="SUPFAM" id="SSF57903">
    <property type="entry name" value="FYVE/PHD zinc finger"/>
    <property type="match status" value="1"/>
</dbReference>
<dbReference type="InterPro" id="IPR027417">
    <property type="entry name" value="P-loop_NTPase"/>
</dbReference>
<sequence>MPSEIYIEVDDDDDDDDDNHDENLPPPIDSSTAEMSSSSSSVDSKHNNTNNNNNDDDNSSDDSDDDSDNDEEEEIILGQPQSHLNPHSTSRCWSCFVRFRHGGISYYTTHEHPLLGIVVCSVCQDAAEVVEGRILMQRSEEDDDDDGTSDDSDNDDGSSSSDDGSDNEQYCSWCALPLTSLQPPHPPLADDRPNDLFLCDTCPRSFCQKCLVVSRGGDEEALRYVRRHAESEEGWSCCVCVQTEFLGRLREGYARLLTEEEEEGGDGGRRSRETKETMRNNNDKNEEDEEENKDRRIARLIDELRETELKYAEAQESLEEEALLIKRREIELELEAKEKEKEKTKTKKKKRTASTPSPLSAEIDREMHNYKLLLQETIGKLFNELEDEGVNVLDVYRFFEEEKEKSSAGGGAGGGKRVQEEEEETPSWKYEADRALDQRDIEEGFNKGEFRGATGYKAKDTRIYKLEPEDLNPTCLNEIEDINTTEGAISQMNRLKSHKETSNPWASKTGITQDDIEIKKLHQDKDDAALDKTEGVTMTIRRKNGKGRVVRRTASVRSVILQNEKESNSSRLLGVSKEYKPCLPAAPEGGGGDAVAAPKPKKRAQLLHSSSSLSAHVTPSMKGILIGNDVEFVNSQIVLPVKKCTDTISICKPLASVLMEHQIEGVRFCWTRICENLAEERGDEVRGAILAHSMGVGKSIQTISLLHTLLTHPSLVHSSASTNGRTRKRIIHKALLIAPVNTLANWESEFKKWIGVSSRKNLPFIRFYSWDQKNNKEKLINEWHKYGGVLCTSSGRYSSTASKFFKKDGVSKDSKTNSSECDNDILYRALVNPGPDIVVLDEAHTMLKNSNSSIFKVLDNLGTKLRLSLTGTPLQNNLMEYFRMANWTEPGCLGTEISFTNKYERPIMIGMAADCTPTEAAAQEKLSSELHRILSSIVHRCGRDVLKKALPFKQEAVIHIRQSKPQAKLYREFSKYKKANNVPFWEQYHALRPISNHPACLSFFRDQGSRSASPITAPDSGIDPQNQPTHAPKEYAWFCDKCKVAKFDTLEDAVDHEATCQEVPADNDCGNKEWWKTFYDNVMKSGLDIKAIEYGGKIVVLLQILAHCDSIGDKVVVFSQCLKTLDFIEEILQMSDWGGFLPYLPDSRKKFGGWKLNSEISRIDGSVDANTRGELISTFNSVDHSKVFLVSTLAGGLGINLVAANRVVLLDTHWNPAISDQAVHRCYRIGQTKPVYCYRLLAEGTMEEKIFSRAATKTSLSDLVIDAKNIDRLFSRREMDLLQENDTWVMCDACGKWRMLCPDAPDDEVKNLPEQWYCKLNIHDPDRSVCDAPEQESLWYAHYWESRRKENEGTALPSFVERTSNNHREMFTKRDIVLQTLLSRSEGTARTSAAHSTNSWISKYVFSKETVQAADELVAKATPNTDEAYSPKRKKTELNARETKTATRTSPRTSDARQIKSKTEEAASLSEENAGRNQVSPLRGSTSVATGGTSLSPMQDRIPRKTATPRSSRQITDNGGSSSSDRLSRRKSAPLALAEHNAKRTAAKEEELRQRQKRKSLPPQSSSIDETTAVENKRKALRSLTPSAKKISKSNSEVKMTSKDPETIDLCLDSDSD</sequence>
<feature type="compositionally biased region" description="Low complexity" evidence="12">
    <location>
        <begin position="30"/>
        <end position="53"/>
    </location>
</feature>
<dbReference type="CDD" id="cd18793">
    <property type="entry name" value="SF2_C_SNF"/>
    <property type="match status" value="1"/>
</dbReference>
<dbReference type="GO" id="GO:0008270">
    <property type="term" value="F:zinc ion binding"/>
    <property type="evidence" value="ECO:0007669"/>
    <property type="project" value="UniProtKB-KW"/>
</dbReference>
<keyword evidence="9" id="KW-0067">ATP-binding</keyword>
<feature type="region of interest" description="Disordered" evidence="12">
    <location>
        <begin position="134"/>
        <end position="167"/>
    </location>
</feature>
<evidence type="ECO:0000256" key="10">
    <source>
        <dbReference type="ARBA" id="ARBA00023125"/>
    </source>
</evidence>
<dbReference type="InterPro" id="IPR038718">
    <property type="entry name" value="SNF2-like_sf"/>
</dbReference>
<organism evidence="16 17">
    <name type="scientific">Cyclotella cryptica</name>
    <dbReference type="NCBI Taxonomy" id="29204"/>
    <lineage>
        <taxon>Eukaryota</taxon>
        <taxon>Sar</taxon>
        <taxon>Stramenopiles</taxon>
        <taxon>Ochrophyta</taxon>
        <taxon>Bacillariophyta</taxon>
        <taxon>Coscinodiscophyceae</taxon>
        <taxon>Thalassiosirophycidae</taxon>
        <taxon>Stephanodiscales</taxon>
        <taxon>Stephanodiscaceae</taxon>
        <taxon>Cyclotella</taxon>
    </lineage>
</organism>
<dbReference type="InterPro" id="IPR011124">
    <property type="entry name" value="Znf_CW"/>
</dbReference>